<dbReference type="EMBL" id="PJQY01000203">
    <property type="protein sequence ID" value="PQQ16169.1"/>
    <property type="molecule type" value="Genomic_DNA"/>
</dbReference>
<name>A0A314Z9Z3_PRUYE</name>
<dbReference type="OrthoDB" id="5984008at2759"/>
<protein>
    <submittedName>
        <fullName evidence="1">Uncharacterized protein</fullName>
    </submittedName>
</protein>
<comment type="caution">
    <text evidence="1">The sequence shown here is derived from an EMBL/GenBank/DDBJ whole genome shotgun (WGS) entry which is preliminary data.</text>
</comment>
<dbReference type="AlphaFoldDB" id="A0A314Z9Z3"/>
<evidence type="ECO:0000313" key="1">
    <source>
        <dbReference type="EMBL" id="PQQ16169.1"/>
    </source>
</evidence>
<gene>
    <name evidence="1" type="ORF">Pyn_35685</name>
</gene>
<proteinExistence type="predicted"/>
<organism evidence="1 2">
    <name type="scientific">Prunus yedoensis var. nudiflora</name>
    <dbReference type="NCBI Taxonomy" id="2094558"/>
    <lineage>
        <taxon>Eukaryota</taxon>
        <taxon>Viridiplantae</taxon>
        <taxon>Streptophyta</taxon>
        <taxon>Embryophyta</taxon>
        <taxon>Tracheophyta</taxon>
        <taxon>Spermatophyta</taxon>
        <taxon>Magnoliopsida</taxon>
        <taxon>eudicotyledons</taxon>
        <taxon>Gunneridae</taxon>
        <taxon>Pentapetalae</taxon>
        <taxon>rosids</taxon>
        <taxon>fabids</taxon>
        <taxon>Rosales</taxon>
        <taxon>Rosaceae</taxon>
        <taxon>Amygdaloideae</taxon>
        <taxon>Amygdaleae</taxon>
        <taxon>Prunus</taxon>
    </lineage>
</organism>
<keyword evidence="2" id="KW-1185">Reference proteome</keyword>
<evidence type="ECO:0000313" key="2">
    <source>
        <dbReference type="Proteomes" id="UP000250321"/>
    </source>
</evidence>
<dbReference type="Proteomes" id="UP000250321">
    <property type="component" value="Unassembled WGS sequence"/>
</dbReference>
<sequence>MLLSCSRELDELLDSRSCTIFGASLVSGFSIDVFKAALEVLPYAPFEFIPFANPDGRHQCRHPSAQQYNLE</sequence>
<accession>A0A314Z9Z3</accession>
<reference evidence="1 2" key="1">
    <citation type="submission" date="2018-02" db="EMBL/GenBank/DDBJ databases">
        <title>Draft genome of wild Prunus yedoensis var. nudiflora.</title>
        <authorList>
            <person name="Baek S."/>
            <person name="Kim J.-H."/>
            <person name="Choi K."/>
            <person name="Kim G.-B."/>
            <person name="Cho A."/>
            <person name="Jang H."/>
            <person name="Shin C.-H."/>
            <person name="Yu H.-J."/>
            <person name="Mun J.-H."/>
        </authorList>
    </citation>
    <scope>NUCLEOTIDE SEQUENCE [LARGE SCALE GENOMIC DNA]</scope>
    <source>
        <strain evidence="2">cv. Jeju island</strain>
        <tissue evidence="1">Leaf</tissue>
    </source>
</reference>